<dbReference type="SUPFAM" id="SSF74650">
    <property type="entry name" value="Galactose mutarotase-like"/>
    <property type="match status" value="1"/>
</dbReference>
<gene>
    <name evidence="7" type="ORF">IC627_04510</name>
    <name evidence="6" type="ORF">PDPUS_1_02366</name>
</gene>
<dbReference type="InterPro" id="IPR011013">
    <property type="entry name" value="Gal_mutarotase_sf_dom"/>
</dbReference>
<evidence type="ECO:0000256" key="2">
    <source>
        <dbReference type="ARBA" id="ARBA00005866"/>
    </source>
</evidence>
<proteinExistence type="inferred from homology"/>
<comment type="catalytic activity">
    <reaction evidence="1">
        <text>alpha-D-glucose 6-phosphate = beta-D-glucose 6-phosphate</text>
        <dbReference type="Rhea" id="RHEA:16249"/>
        <dbReference type="ChEBI" id="CHEBI:58225"/>
        <dbReference type="ChEBI" id="CHEBI:58247"/>
        <dbReference type="EC" id="5.1.3.15"/>
    </reaction>
</comment>
<dbReference type="Proteomes" id="UP000218676">
    <property type="component" value="Chromosome 1"/>
</dbReference>
<dbReference type="GO" id="GO:0005975">
    <property type="term" value="P:carbohydrate metabolic process"/>
    <property type="evidence" value="ECO:0007669"/>
    <property type="project" value="InterPro"/>
</dbReference>
<evidence type="ECO:0000313" key="7">
    <source>
        <dbReference type="EMBL" id="QOD57253.1"/>
    </source>
</evidence>
<dbReference type="Pfam" id="PF01263">
    <property type="entry name" value="Aldose_epim"/>
    <property type="match status" value="1"/>
</dbReference>
<evidence type="ECO:0000256" key="1">
    <source>
        <dbReference type="ARBA" id="ARBA00001096"/>
    </source>
</evidence>
<dbReference type="EC" id="5.1.3.15" evidence="4"/>
<dbReference type="Proteomes" id="UP000516656">
    <property type="component" value="Chromosome 1"/>
</dbReference>
<dbReference type="CDD" id="cd09020">
    <property type="entry name" value="D-hex-6-P-epi_like"/>
    <property type="match status" value="1"/>
</dbReference>
<dbReference type="InterPro" id="IPR025532">
    <property type="entry name" value="G6P_1-epimerase"/>
</dbReference>
<name>A0A1V1V4M3_PHODP</name>
<dbReference type="PIRSF" id="PIRSF016020">
    <property type="entry name" value="PHexose_mutarotase"/>
    <property type="match status" value="1"/>
</dbReference>
<sequence>MNLRNLPIINALSDAVTICDYQGIHIVRINHPMVEAGISLHGGHLIWFKPAAEKDVIWLSEKAEFDPAKAIRGGIPVCWPWFGKAGTPSHGFARNSQWTLEQHRENDQGVIVSLTLEDSEQTQAIWPHKFHNRLIFEMGRELKVHLTTTNTDNQTWSYGGALHTYFDIANIKQITITGMGEEYQDSTQDGAICHGENELTFQAETDRVYTQPNNIITIDDKANQRQINVENQGHNAAVIWNPWQELSISMADMADDSYETMVCVESTIHGQGVTLEPNQAHTLSTIISVVK</sequence>
<dbReference type="InterPro" id="IPR014718">
    <property type="entry name" value="GH-type_carb-bd"/>
</dbReference>
<comment type="similarity">
    <text evidence="2 4">Belongs to the glucose-6-phosphate 1-epimerase family.</text>
</comment>
<evidence type="ECO:0000313" key="8">
    <source>
        <dbReference type="Proteomes" id="UP000218676"/>
    </source>
</evidence>
<dbReference type="GO" id="GO:0047938">
    <property type="term" value="F:glucose-6-phosphate 1-epimerase activity"/>
    <property type="evidence" value="ECO:0007669"/>
    <property type="project" value="UniProtKB-UniRule"/>
</dbReference>
<dbReference type="InterPro" id="IPR008183">
    <property type="entry name" value="Aldose_1/G6P_1-epimerase"/>
</dbReference>
<dbReference type="Gene3D" id="2.70.98.10">
    <property type="match status" value="1"/>
</dbReference>
<evidence type="ECO:0000313" key="9">
    <source>
        <dbReference type="Proteomes" id="UP000516656"/>
    </source>
</evidence>
<feature type="active site" evidence="5">
    <location>
        <position position="163"/>
    </location>
</feature>
<dbReference type="PANTHER" id="PTHR11122">
    <property type="entry name" value="APOSPORY-ASSOCIATED PROTEIN C-RELATED"/>
    <property type="match status" value="1"/>
</dbReference>
<dbReference type="AlphaFoldDB" id="A0A1V1V4M3"/>
<evidence type="ECO:0000313" key="6">
    <source>
        <dbReference type="EMBL" id="BAX53740.1"/>
    </source>
</evidence>
<reference evidence="8" key="2">
    <citation type="submission" date="2017-05" db="EMBL/GenBank/DDBJ databases">
        <title>Whole genome sequence of fish pathogenic bacteria, Photobacterium damselae subsp. piscicida, strain 91-197, isolated from hybrid striped bass (Morone sp.) in USA.</title>
        <authorList>
            <person name="Teru Y."/>
            <person name="Hikima J."/>
            <person name="Kono T."/>
            <person name="Sakai M."/>
            <person name="Takano T."/>
            <person name="Hawke J.P."/>
            <person name="Takeyama H."/>
            <person name="Aoki T."/>
        </authorList>
    </citation>
    <scope>NUCLEOTIDE SEQUENCE [LARGE SCALE GENOMIC DNA]</scope>
    <source>
        <strain evidence="8">91-197</strain>
    </source>
</reference>
<protein>
    <recommendedName>
        <fullName evidence="4">Putative glucose-6-phosphate 1-epimerase</fullName>
        <ecNumber evidence="4">5.1.3.15</ecNumber>
    </recommendedName>
</protein>
<dbReference type="EMBL" id="CP061854">
    <property type="protein sequence ID" value="QOD57253.1"/>
    <property type="molecule type" value="Genomic_DNA"/>
</dbReference>
<dbReference type="RefSeq" id="WP_086957098.1">
    <property type="nucleotide sequence ID" value="NZ_AP018045.1"/>
</dbReference>
<dbReference type="GO" id="GO:0030246">
    <property type="term" value="F:carbohydrate binding"/>
    <property type="evidence" value="ECO:0007669"/>
    <property type="project" value="UniProtKB-UniRule"/>
</dbReference>
<reference evidence="7 9" key="3">
    <citation type="submission" date="2020-09" db="EMBL/GenBank/DDBJ databases">
        <title>Complete, closed and curated genome sequences of Photobacterium damselae subsp. piscicida isolates from Australia indicate localised evolution and additional plasmid-borne pathogenicity mechanisms.</title>
        <authorList>
            <person name="Baseggio L."/>
            <person name="Silayeva O."/>
            <person name="Buller N."/>
            <person name="Landos M."/>
            <person name="Engelstaedter J."/>
            <person name="Barnes A.C."/>
        </authorList>
    </citation>
    <scope>NUCLEOTIDE SEQUENCE [LARGE SCALE GENOMIC DNA]</scope>
    <source>
        <strain evidence="7 9">AS-16-0540-1</strain>
    </source>
</reference>
<organism evidence="6 8">
    <name type="scientific">Photobacterium damsela subsp. piscicida</name>
    <name type="common">Pasteurella piscicida</name>
    <dbReference type="NCBI Taxonomy" id="38294"/>
    <lineage>
        <taxon>Bacteria</taxon>
        <taxon>Pseudomonadati</taxon>
        <taxon>Pseudomonadota</taxon>
        <taxon>Gammaproteobacteria</taxon>
        <taxon>Vibrionales</taxon>
        <taxon>Vibrionaceae</taxon>
        <taxon>Photobacterium</taxon>
    </lineage>
</organism>
<evidence type="ECO:0000256" key="4">
    <source>
        <dbReference type="PIRNR" id="PIRNR016020"/>
    </source>
</evidence>
<dbReference type="PANTHER" id="PTHR11122:SF13">
    <property type="entry name" value="GLUCOSE-6-PHOSPHATE 1-EPIMERASE"/>
    <property type="match status" value="1"/>
</dbReference>
<evidence type="ECO:0000256" key="3">
    <source>
        <dbReference type="ARBA" id="ARBA00023235"/>
    </source>
</evidence>
<keyword evidence="3 4" id="KW-0413">Isomerase</keyword>
<dbReference type="EMBL" id="AP018045">
    <property type="protein sequence ID" value="BAX53740.1"/>
    <property type="molecule type" value="Genomic_DNA"/>
</dbReference>
<evidence type="ECO:0000256" key="5">
    <source>
        <dbReference type="PIRSR" id="PIRSR016020-1"/>
    </source>
</evidence>
<accession>A0A1V1V4M3</accession>
<feature type="active site" evidence="5">
    <location>
        <position position="265"/>
    </location>
</feature>
<reference evidence="6" key="1">
    <citation type="journal article" date="2017" name="Genome Announc.">
        <title>Whole-Genome Sequence of Photobacterium damselae subsp. piscicida Strain 91-197, Isolated from Hybrid Striped Bass (Morone sp.) in the United States.</title>
        <authorList>
            <person name="Teru Y."/>
            <person name="Hikima J."/>
            <person name="Kono T."/>
            <person name="Sakai M."/>
            <person name="Takano T."/>
            <person name="Hawke J.P."/>
            <person name="Takeyama H."/>
            <person name="Aoki T."/>
        </authorList>
    </citation>
    <scope>NUCLEOTIDE SEQUENCE</scope>
    <source>
        <strain evidence="6">91-197</strain>
    </source>
</reference>